<protein>
    <recommendedName>
        <fullName evidence="6">ABC-2 type transporter transmembrane domain-containing protein</fullName>
    </recommendedName>
</protein>
<feature type="transmembrane region" description="Helical" evidence="5">
    <location>
        <begin position="186"/>
        <end position="207"/>
    </location>
</feature>
<sequence>MTTATVNVPAPRAASRPFKRIMSIARAEVSLFLRNRTVMITGLLMAPLMALAYAPMVKTPDSPVSFATLLVKMLITWGFVFAVYYNLTVIYVTRREDGVFHRMDTGEATKWETLFAASIPSMVVVLLQVALGLGIATVLDGRFPLCNPLLLLLALAGAAVVFAGLAVLTSAFSATTDSAQYTSTPILLVSFFLSGMGLPIHLFPAAVQRVAAWTPLHATNDMLSAALGTHPATGAPLTFLESFSVIGQDVACLALWAALVWYLAPRYMRFLPRR</sequence>
<keyword evidence="4 5" id="KW-0472">Membrane</keyword>
<dbReference type="Proteomes" id="UP000185612">
    <property type="component" value="Unassembled WGS sequence"/>
</dbReference>
<dbReference type="InParanoid" id="A0A1Q5PWX0"/>
<dbReference type="PANTHER" id="PTHR43229:SF3">
    <property type="entry name" value="ABC-TYPE MULTIDRUG TRANSPORT SYSTEM, PERMEASE COMPONENT"/>
    <property type="match status" value="1"/>
</dbReference>
<evidence type="ECO:0000256" key="1">
    <source>
        <dbReference type="ARBA" id="ARBA00004141"/>
    </source>
</evidence>
<feature type="domain" description="ABC-2 type transporter transmembrane" evidence="6">
    <location>
        <begin position="62"/>
        <end position="263"/>
    </location>
</feature>
<evidence type="ECO:0000313" key="7">
    <source>
        <dbReference type="EMBL" id="OKL52113.1"/>
    </source>
</evidence>
<evidence type="ECO:0000259" key="6">
    <source>
        <dbReference type="Pfam" id="PF12698"/>
    </source>
</evidence>
<evidence type="ECO:0000256" key="5">
    <source>
        <dbReference type="SAM" id="Phobius"/>
    </source>
</evidence>
<keyword evidence="3 5" id="KW-1133">Transmembrane helix</keyword>
<feature type="transmembrane region" description="Helical" evidence="5">
    <location>
        <begin position="36"/>
        <end position="54"/>
    </location>
</feature>
<dbReference type="GO" id="GO:0140359">
    <property type="term" value="F:ABC-type transporter activity"/>
    <property type="evidence" value="ECO:0007669"/>
    <property type="project" value="InterPro"/>
</dbReference>
<comment type="caution">
    <text evidence="7">The sequence shown here is derived from an EMBL/GenBank/DDBJ whole genome shotgun (WGS) entry which is preliminary data.</text>
</comment>
<dbReference type="InterPro" id="IPR051784">
    <property type="entry name" value="Nod_factor_ABC_transporter"/>
</dbReference>
<gene>
    <name evidence="7" type="ORF">BSZ40_04200</name>
</gene>
<evidence type="ECO:0000256" key="4">
    <source>
        <dbReference type="ARBA" id="ARBA00023136"/>
    </source>
</evidence>
<dbReference type="RefSeq" id="WP_073823604.1">
    <property type="nucleotide sequence ID" value="NZ_MQVS01000003.1"/>
</dbReference>
<keyword evidence="8" id="KW-1185">Reference proteome</keyword>
<feature type="transmembrane region" description="Helical" evidence="5">
    <location>
        <begin position="114"/>
        <end position="139"/>
    </location>
</feature>
<dbReference type="InterPro" id="IPR013525">
    <property type="entry name" value="ABC2_TM"/>
</dbReference>
<evidence type="ECO:0000256" key="3">
    <source>
        <dbReference type="ARBA" id="ARBA00022989"/>
    </source>
</evidence>
<reference evidence="8" key="1">
    <citation type="submission" date="2016-12" db="EMBL/GenBank/DDBJ databases">
        <authorList>
            <person name="Meng X."/>
        </authorList>
    </citation>
    <scope>NUCLEOTIDE SEQUENCE [LARGE SCALE GENOMIC DNA]</scope>
    <source>
        <strain evidence="8">DSM 20732</strain>
    </source>
</reference>
<feature type="transmembrane region" description="Helical" evidence="5">
    <location>
        <begin position="74"/>
        <end position="93"/>
    </location>
</feature>
<dbReference type="OrthoDB" id="3214063at2"/>
<proteinExistence type="predicted"/>
<organism evidence="7 8">
    <name type="scientific">Buchananella hordeovulneris</name>
    <dbReference type="NCBI Taxonomy" id="52770"/>
    <lineage>
        <taxon>Bacteria</taxon>
        <taxon>Bacillati</taxon>
        <taxon>Actinomycetota</taxon>
        <taxon>Actinomycetes</taxon>
        <taxon>Actinomycetales</taxon>
        <taxon>Actinomycetaceae</taxon>
        <taxon>Buchananella</taxon>
    </lineage>
</organism>
<name>A0A1Q5PWX0_9ACTO</name>
<dbReference type="PANTHER" id="PTHR43229">
    <property type="entry name" value="NODULATION PROTEIN J"/>
    <property type="match status" value="1"/>
</dbReference>
<evidence type="ECO:0000256" key="2">
    <source>
        <dbReference type="ARBA" id="ARBA00022692"/>
    </source>
</evidence>
<feature type="transmembrane region" description="Helical" evidence="5">
    <location>
        <begin position="245"/>
        <end position="264"/>
    </location>
</feature>
<dbReference type="GO" id="GO:0016020">
    <property type="term" value="C:membrane"/>
    <property type="evidence" value="ECO:0007669"/>
    <property type="project" value="UniProtKB-SubCell"/>
</dbReference>
<feature type="transmembrane region" description="Helical" evidence="5">
    <location>
        <begin position="151"/>
        <end position="174"/>
    </location>
</feature>
<evidence type="ECO:0000313" key="8">
    <source>
        <dbReference type="Proteomes" id="UP000185612"/>
    </source>
</evidence>
<dbReference type="AlphaFoldDB" id="A0A1Q5PWX0"/>
<comment type="subcellular location">
    <subcellularLocation>
        <location evidence="1">Membrane</location>
        <topology evidence="1">Multi-pass membrane protein</topology>
    </subcellularLocation>
</comment>
<dbReference type="STRING" id="52770.BSZ40_04200"/>
<keyword evidence="2 5" id="KW-0812">Transmembrane</keyword>
<dbReference type="EMBL" id="MQVS01000003">
    <property type="protein sequence ID" value="OKL52113.1"/>
    <property type="molecule type" value="Genomic_DNA"/>
</dbReference>
<dbReference type="Pfam" id="PF12698">
    <property type="entry name" value="ABC2_membrane_3"/>
    <property type="match status" value="1"/>
</dbReference>
<accession>A0A1Q5PWX0</accession>